<evidence type="ECO:0000256" key="8">
    <source>
        <dbReference type="ARBA" id="ARBA00022989"/>
    </source>
</evidence>
<evidence type="ECO:0000256" key="7">
    <source>
        <dbReference type="ARBA" id="ARBA00022982"/>
    </source>
</evidence>
<feature type="region of interest" description="Disordered" evidence="11">
    <location>
        <begin position="1"/>
        <end position="37"/>
    </location>
</feature>
<sequence>MAKSKSSGSGNHLKSRYTTGSGTGAGTDAEDSGTNSSQAALGCGTTFEYVVLVTACSILLLAVTGTTVYWTMAYRGGYDPNWFPWPPQTPKQMLSVGVFTYKHPQNFTASGSDISTTTIATTTTTEQQQSSQLNISSSNILIEDRRFNLHPTLMTVGFVTLTGFSILVYRMAAGCSTSCRGTYVKLTHGLLHLATVPCVVLGAVAAMEYHRLKGLPHLYSLHSWMGLLTVSLFVIQFTLGLFTFVVLLCCRGATAVCRLRCFAPIHATLGLCTFTLAIATCLTGLQQRADFSIFSNNNGNGKQTISELIKQKLHLNKEPVVVNVLAVLLVSVLVIVSYTIRRESLKRRPNNKPSYTATVSPLRIKSSSSSTGKFGSGKQSSQPPV</sequence>
<evidence type="ECO:0000256" key="1">
    <source>
        <dbReference type="ARBA" id="ARBA00001970"/>
    </source>
</evidence>
<dbReference type="EMBL" id="GGMR01016324">
    <property type="protein sequence ID" value="MBY28943.1"/>
    <property type="molecule type" value="Transcribed_RNA"/>
</dbReference>
<dbReference type="SMART" id="SM00665">
    <property type="entry name" value="B561"/>
    <property type="match status" value="1"/>
</dbReference>
<evidence type="ECO:0000256" key="2">
    <source>
        <dbReference type="ARBA" id="ARBA00004141"/>
    </source>
</evidence>
<keyword evidence="9" id="KW-0408">Iron</keyword>
<dbReference type="CDD" id="cd08554">
    <property type="entry name" value="Cyt_b561"/>
    <property type="match status" value="1"/>
</dbReference>
<keyword evidence="4" id="KW-0349">Heme</keyword>
<evidence type="ECO:0000256" key="4">
    <source>
        <dbReference type="ARBA" id="ARBA00022617"/>
    </source>
</evidence>
<comment type="cofactor">
    <cofactor evidence="1">
        <name>heme b</name>
        <dbReference type="ChEBI" id="CHEBI:60344"/>
    </cofactor>
</comment>
<evidence type="ECO:0000256" key="12">
    <source>
        <dbReference type="SAM" id="Phobius"/>
    </source>
</evidence>
<dbReference type="Pfam" id="PF03188">
    <property type="entry name" value="Cytochrom_B561"/>
    <property type="match status" value="1"/>
</dbReference>
<evidence type="ECO:0000256" key="3">
    <source>
        <dbReference type="ARBA" id="ARBA00022448"/>
    </source>
</evidence>
<dbReference type="PANTHER" id="PTHR10106:SF24">
    <property type="entry name" value="NO EXTENDED MEMORY, ISOFORM A"/>
    <property type="match status" value="1"/>
</dbReference>
<dbReference type="InterPro" id="IPR043205">
    <property type="entry name" value="CYB561/CYBRD1-like"/>
</dbReference>
<dbReference type="PROSITE" id="PS50939">
    <property type="entry name" value="CYTOCHROME_B561"/>
    <property type="match status" value="1"/>
</dbReference>
<feature type="transmembrane region" description="Helical" evidence="12">
    <location>
        <begin position="190"/>
        <end position="207"/>
    </location>
</feature>
<dbReference type="GO" id="GO:0046872">
    <property type="term" value="F:metal ion binding"/>
    <property type="evidence" value="ECO:0007669"/>
    <property type="project" value="UniProtKB-KW"/>
</dbReference>
<evidence type="ECO:0000256" key="9">
    <source>
        <dbReference type="ARBA" id="ARBA00023004"/>
    </source>
</evidence>
<keyword evidence="3" id="KW-0813">Transport</keyword>
<feature type="transmembrane region" description="Helical" evidence="12">
    <location>
        <begin position="149"/>
        <end position="169"/>
    </location>
</feature>
<evidence type="ECO:0000313" key="14">
    <source>
        <dbReference type="EMBL" id="MBY28943.1"/>
    </source>
</evidence>
<dbReference type="InterPro" id="IPR006593">
    <property type="entry name" value="Cyt_b561/ferric_Rdtase_TM"/>
</dbReference>
<keyword evidence="8 12" id="KW-1133">Transmembrane helix</keyword>
<keyword evidence="6" id="KW-0479">Metal-binding</keyword>
<protein>
    <submittedName>
        <fullName evidence="14">Cytochrome b561</fullName>
    </submittedName>
</protein>
<feature type="region of interest" description="Disordered" evidence="11">
    <location>
        <begin position="349"/>
        <end position="385"/>
    </location>
</feature>
<dbReference type="GO" id="GO:0016020">
    <property type="term" value="C:membrane"/>
    <property type="evidence" value="ECO:0007669"/>
    <property type="project" value="UniProtKB-SubCell"/>
</dbReference>
<dbReference type="Gene3D" id="1.20.120.1770">
    <property type="match status" value="1"/>
</dbReference>
<keyword evidence="10 12" id="KW-0472">Membrane</keyword>
<organism evidence="14">
    <name type="scientific">Schizaphis graminum</name>
    <name type="common">Green bug aphid</name>
    <dbReference type="NCBI Taxonomy" id="13262"/>
    <lineage>
        <taxon>Eukaryota</taxon>
        <taxon>Metazoa</taxon>
        <taxon>Ecdysozoa</taxon>
        <taxon>Arthropoda</taxon>
        <taxon>Hexapoda</taxon>
        <taxon>Insecta</taxon>
        <taxon>Pterygota</taxon>
        <taxon>Neoptera</taxon>
        <taxon>Paraneoptera</taxon>
        <taxon>Hemiptera</taxon>
        <taxon>Sternorrhyncha</taxon>
        <taxon>Aphidomorpha</taxon>
        <taxon>Aphidoidea</taxon>
        <taxon>Aphididae</taxon>
        <taxon>Aphidini</taxon>
        <taxon>Schizaphis</taxon>
    </lineage>
</organism>
<feature type="transmembrane region" description="Helical" evidence="12">
    <location>
        <begin position="320"/>
        <end position="340"/>
    </location>
</feature>
<feature type="compositionally biased region" description="Polar residues" evidence="11">
    <location>
        <begin position="1"/>
        <end position="12"/>
    </location>
</feature>
<comment type="subcellular location">
    <subcellularLocation>
        <location evidence="2">Membrane</location>
        <topology evidence="2">Multi-pass membrane protein</topology>
    </subcellularLocation>
</comment>
<evidence type="ECO:0000256" key="10">
    <source>
        <dbReference type="ARBA" id="ARBA00023136"/>
    </source>
</evidence>
<keyword evidence="7" id="KW-0249">Electron transport</keyword>
<evidence type="ECO:0000256" key="6">
    <source>
        <dbReference type="ARBA" id="ARBA00022723"/>
    </source>
</evidence>
<reference evidence="14" key="1">
    <citation type="submission" date="2018-04" db="EMBL/GenBank/DDBJ databases">
        <title>Transcriptome of Schizaphis graminum biotype I.</title>
        <authorList>
            <person name="Scully E.D."/>
            <person name="Geib S.M."/>
            <person name="Palmer N.A."/>
            <person name="Koch K."/>
            <person name="Bradshaw J."/>
            <person name="Heng-Moss T."/>
            <person name="Sarath G."/>
        </authorList>
    </citation>
    <scope>NUCLEOTIDE SEQUENCE</scope>
</reference>
<evidence type="ECO:0000259" key="13">
    <source>
        <dbReference type="PROSITE" id="PS50939"/>
    </source>
</evidence>
<accession>A0A2S2PHN1</accession>
<feature type="domain" description="Cytochrome b561" evidence="13">
    <location>
        <begin position="108"/>
        <end position="341"/>
    </location>
</feature>
<name>A0A2S2PHN1_SCHGA</name>
<dbReference type="PANTHER" id="PTHR10106">
    <property type="entry name" value="CYTOCHROME B561-RELATED"/>
    <property type="match status" value="1"/>
</dbReference>
<dbReference type="GO" id="GO:0016491">
    <property type="term" value="F:oxidoreductase activity"/>
    <property type="evidence" value="ECO:0007669"/>
    <property type="project" value="InterPro"/>
</dbReference>
<dbReference type="AlphaFoldDB" id="A0A2S2PHN1"/>
<gene>
    <name evidence="14" type="primary">cyb561</name>
    <name evidence="14" type="ORF">g.131199</name>
</gene>
<evidence type="ECO:0000256" key="5">
    <source>
        <dbReference type="ARBA" id="ARBA00022692"/>
    </source>
</evidence>
<keyword evidence="5 12" id="KW-0812">Transmembrane</keyword>
<feature type="compositionally biased region" description="Low complexity" evidence="11">
    <location>
        <begin position="365"/>
        <end position="385"/>
    </location>
</feature>
<evidence type="ECO:0000256" key="11">
    <source>
        <dbReference type="SAM" id="MobiDB-lite"/>
    </source>
</evidence>
<feature type="transmembrane region" description="Helical" evidence="12">
    <location>
        <begin position="49"/>
        <end position="72"/>
    </location>
</feature>
<proteinExistence type="predicted"/>
<feature type="transmembrane region" description="Helical" evidence="12">
    <location>
        <begin position="262"/>
        <end position="285"/>
    </location>
</feature>
<feature type="transmembrane region" description="Helical" evidence="12">
    <location>
        <begin position="227"/>
        <end position="250"/>
    </location>
</feature>